<reference evidence="1" key="1">
    <citation type="submission" date="2021-06" db="EMBL/GenBank/DDBJ databases">
        <authorList>
            <person name="Gannon L."/>
            <person name="Redgwell R T."/>
            <person name="Michniewski S."/>
            <person name="Harrison D C."/>
            <person name="Millard A."/>
        </authorList>
    </citation>
    <scope>NUCLEOTIDE SEQUENCE</scope>
</reference>
<name>A0A8D9FQV7_9VIRU</name>
<gene>
    <name evidence="1" type="ORF">SLAVMIC_00552</name>
</gene>
<accession>A0A8D9FQV7</accession>
<proteinExistence type="predicted"/>
<evidence type="ECO:0000313" key="1">
    <source>
        <dbReference type="EMBL" id="CAG7580775.1"/>
    </source>
</evidence>
<protein>
    <submittedName>
        <fullName evidence="1">Uncharacterized protein</fullName>
    </submittedName>
</protein>
<dbReference type="EMBL" id="OU342829">
    <property type="protein sequence ID" value="CAG7580775.1"/>
    <property type="molecule type" value="Genomic_DNA"/>
</dbReference>
<sequence>MMKPKRISNRSFERTSKRFTKVAIKSVLSFYDDVATKDRFDSEGTFYTEEMIEKLVSSYKRSPFRNKSAFTHKVSVFRNFHFIKDIKVSYEFQDDKLVFKLLTRTNSRFNRKAQFILNLK</sequence>
<organism evidence="1">
    <name type="scientific">uncultured marine phage</name>
    <dbReference type="NCBI Taxonomy" id="707152"/>
    <lineage>
        <taxon>Viruses</taxon>
        <taxon>environmental samples</taxon>
    </lineage>
</organism>